<dbReference type="OrthoDB" id="2012261at2759"/>
<evidence type="ECO:0000256" key="4">
    <source>
        <dbReference type="SAM" id="MobiDB-lite"/>
    </source>
</evidence>
<dbReference type="AlphaFoldDB" id="A0A811MWH2"/>
<comment type="similarity">
    <text evidence="1">Belongs to the COBRA family.</text>
</comment>
<dbReference type="InterPro" id="IPR006918">
    <property type="entry name" value="COBRA_pln"/>
</dbReference>
<keyword evidence="3" id="KW-0325">Glycoprotein</keyword>
<evidence type="ECO:0000313" key="6">
    <source>
        <dbReference type="EMBL" id="CAD6214555.1"/>
    </source>
</evidence>
<dbReference type="Pfam" id="PF04833">
    <property type="entry name" value="COBRA"/>
    <property type="match status" value="1"/>
</dbReference>
<accession>A0A811MWH2</accession>
<protein>
    <recommendedName>
        <fullName evidence="5">COBRA C-terminal domain-containing protein</fullName>
    </recommendedName>
</protein>
<gene>
    <name evidence="6" type="ORF">NCGR_LOCUS9966</name>
</gene>
<evidence type="ECO:0000313" key="7">
    <source>
        <dbReference type="Proteomes" id="UP000604825"/>
    </source>
</evidence>
<organism evidence="6 7">
    <name type="scientific">Miscanthus lutarioriparius</name>
    <dbReference type="NCBI Taxonomy" id="422564"/>
    <lineage>
        <taxon>Eukaryota</taxon>
        <taxon>Viridiplantae</taxon>
        <taxon>Streptophyta</taxon>
        <taxon>Embryophyta</taxon>
        <taxon>Tracheophyta</taxon>
        <taxon>Spermatophyta</taxon>
        <taxon>Magnoliopsida</taxon>
        <taxon>Liliopsida</taxon>
        <taxon>Poales</taxon>
        <taxon>Poaceae</taxon>
        <taxon>PACMAD clade</taxon>
        <taxon>Panicoideae</taxon>
        <taxon>Andropogonodae</taxon>
        <taxon>Andropogoneae</taxon>
        <taxon>Saccharinae</taxon>
        <taxon>Miscanthus</taxon>
    </lineage>
</organism>
<keyword evidence="2" id="KW-0732">Signal</keyword>
<name>A0A811MWH2_9POAL</name>
<comment type="caution">
    <text evidence="6">The sequence shown here is derived from an EMBL/GenBank/DDBJ whole genome shotgun (WGS) entry which is preliminary data.</text>
</comment>
<keyword evidence="7" id="KW-1185">Reference proteome</keyword>
<evidence type="ECO:0000259" key="5">
    <source>
        <dbReference type="Pfam" id="PF25079"/>
    </source>
</evidence>
<evidence type="ECO:0000256" key="3">
    <source>
        <dbReference type="ARBA" id="ARBA00023180"/>
    </source>
</evidence>
<dbReference type="Proteomes" id="UP000604825">
    <property type="component" value="Unassembled WGS sequence"/>
</dbReference>
<evidence type="ECO:0000256" key="1">
    <source>
        <dbReference type="ARBA" id="ARBA00005507"/>
    </source>
</evidence>
<feature type="domain" description="COBRA C-terminal" evidence="5">
    <location>
        <begin position="309"/>
        <end position="501"/>
    </location>
</feature>
<dbReference type="InterPro" id="IPR056900">
    <property type="entry name" value="COB_C"/>
</dbReference>
<dbReference type="Pfam" id="PF25079">
    <property type="entry name" value="COB_C"/>
    <property type="match status" value="1"/>
</dbReference>
<evidence type="ECO:0000256" key="2">
    <source>
        <dbReference type="ARBA" id="ARBA00022729"/>
    </source>
</evidence>
<sequence length="507" mass="56239">MAARHHCFLSSTDDDGSGALGRVAGEGECKRQHHYTIRGGRAVDDRAALAGREAEAQSSELLDFVARNPSRRALHRDAIVGDGRGSLLLMAHSSGTGGSGQPEKEMAGRPGEAYDSLDPDGNITIKWDIMQWTPDGYVAVVTMYNYQQFRHIGPSGWRFGWTWAEKEVIWSMVGAQTTEQGDCSRFKGNIPHSCKKDPVVVDLLPGTPYNMQIANCCKSGVISTFSQDPANAASSFQLSVGLAGTTTKTVKVPKNFTLRTPGPGYTCGRAIVGKPSRFFSADGRRFTQALMTWNVTCTYSQFLAQKTPSCCVSLSSSYNDTIVDCPTCSCGCQNKNEKNCANKGSPRLRSEIDGPGKWSGQPLVECTNHMCPIKINWHVKQNNKDYWRVKITITNLNFRMNYTEWNLVVQHPNFDNITQLFGLNYKPLTPYGGDINDTAMFWGVKSYNDVLMQEGKLGTVQSELLLRKDSKTFIFEKGWAFPRRVYFNGDNCVMPAPENYPSLPMQD</sequence>
<reference evidence="6" key="1">
    <citation type="submission" date="2020-10" db="EMBL/GenBank/DDBJ databases">
        <authorList>
            <person name="Han B."/>
            <person name="Lu T."/>
            <person name="Zhao Q."/>
            <person name="Huang X."/>
            <person name="Zhao Y."/>
        </authorList>
    </citation>
    <scope>NUCLEOTIDE SEQUENCE</scope>
</reference>
<dbReference type="GO" id="GO:0010215">
    <property type="term" value="P:cellulose microfibril organization"/>
    <property type="evidence" value="ECO:0007669"/>
    <property type="project" value="InterPro"/>
</dbReference>
<proteinExistence type="inferred from homology"/>
<dbReference type="PANTHER" id="PTHR31673:SF32">
    <property type="entry name" value="COBRA-LIKE PROTEIN"/>
    <property type="match status" value="1"/>
</dbReference>
<dbReference type="EMBL" id="CAJGYO010000002">
    <property type="protein sequence ID" value="CAD6214555.1"/>
    <property type="molecule type" value="Genomic_DNA"/>
</dbReference>
<dbReference type="GO" id="GO:0005886">
    <property type="term" value="C:plasma membrane"/>
    <property type="evidence" value="ECO:0007669"/>
    <property type="project" value="TreeGrafter"/>
</dbReference>
<dbReference type="GO" id="GO:0052324">
    <property type="term" value="P:plant-type cell wall cellulose biosynthetic process"/>
    <property type="evidence" value="ECO:0007669"/>
    <property type="project" value="TreeGrafter"/>
</dbReference>
<dbReference type="PANTHER" id="PTHR31673">
    <property type="entry name" value="PROTEIN COBRA"/>
    <property type="match status" value="1"/>
</dbReference>
<feature type="region of interest" description="Disordered" evidence="4">
    <location>
        <begin position="93"/>
        <end position="115"/>
    </location>
</feature>